<dbReference type="Proteomes" id="UP001055167">
    <property type="component" value="Unassembled WGS sequence"/>
</dbReference>
<proteinExistence type="predicted"/>
<keyword evidence="1" id="KW-0694">RNA-binding</keyword>
<keyword evidence="4" id="KW-1185">Reference proteome</keyword>
<dbReference type="PROSITE" id="PS50889">
    <property type="entry name" value="S4"/>
    <property type="match status" value="1"/>
</dbReference>
<dbReference type="InterPro" id="IPR002942">
    <property type="entry name" value="S4_RNA-bd"/>
</dbReference>
<accession>A0ABQ4QS04</accession>
<dbReference type="EMBL" id="BPQH01000002">
    <property type="protein sequence ID" value="GJD48106.1"/>
    <property type="molecule type" value="Genomic_DNA"/>
</dbReference>
<evidence type="ECO:0000313" key="3">
    <source>
        <dbReference type="EMBL" id="GJD48106.1"/>
    </source>
</evidence>
<comment type="caution">
    <text evidence="3">The sequence shown here is derived from an EMBL/GenBank/DDBJ whole genome shotgun (WGS) entry which is preliminary data.</text>
</comment>
<dbReference type="CDD" id="cd00165">
    <property type="entry name" value="S4"/>
    <property type="match status" value="1"/>
</dbReference>
<dbReference type="RefSeq" id="WP_128560923.1">
    <property type="nucleotide sequence ID" value="NZ_BPQH01000002.1"/>
</dbReference>
<reference evidence="3" key="1">
    <citation type="journal article" date="2021" name="Front. Microbiol.">
        <title>Comprehensive Comparative Genomics and Phenotyping of Methylobacterium Species.</title>
        <authorList>
            <person name="Alessa O."/>
            <person name="Ogura Y."/>
            <person name="Fujitani Y."/>
            <person name="Takami H."/>
            <person name="Hayashi T."/>
            <person name="Sahin N."/>
            <person name="Tani A."/>
        </authorList>
    </citation>
    <scope>NUCLEOTIDE SEQUENCE</scope>
    <source>
        <strain evidence="3">KCTC 52305</strain>
    </source>
</reference>
<keyword evidence="3" id="KW-0346">Stress response</keyword>
<feature type="domain" description="RNA-binding S4" evidence="2">
    <location>
        <begin position="6"/>
        <end position="66"/>
    </location>
</feature>
<evidence type="ECO:0000259" key="2">
    <source>
        <dbReference type="SMART" id="SM00363"/>
    </source>
</evidence>
<dbReference type="InterPro" id="IPR036986">
    <property type="entry name" value="S4_RNA-bd_sf"/>
</dbReference>
<evidence type="ECO:0000313" key="4">
    <source>
        <dbReference type="Proteomes" id="UP001055167"/>
    </source>
</evidence>
<dbReference type="Pfam" id="PF01479">
    <property type="entry name" value="S4"/>
    <property type="match status" value="1"/>
</dbReference>
<dbReference type="SUPFAM" id="SSF55174">
    <property type="entry name" value="Alpha-L RNA-binding motif"/>
    <property type="match status" value="1"/>
</dbReference>
<gene>
    <name evidence="3" type="primary">hslR</name>
    <name evidence="3" type="ORF">OPKNFCMD_0822</name>
</gene>
<reference evidence="3" key="2">
    <citation type="submission" date="2021-08" db="EMBL/GenBank/DDBJ databases">
        <authorList>
            <person name="Tani A."/>
            <person name="Ola A."/>
            <person name="Ogura Y."/>
            <person name="Katsura K."/>
            <person name="Hayashi T."/>
        </authorList>
    </citation>
    <scope>NUCLEOTIDE SEQUENCE</scope>
    <source>
        <strain evidence="3">KCTC 52305</strain>
    </source>
</reference>
<dbReference type="Gene3D" id="3.10.290.10">
    <property type="entry name" value="RNA-binding S4 domain"/>
    <property type="match status" value="1"/>
</dbReference>
<name>A0ABQ4QS04_9HYPH</name>
<organism evidence="3 4">
    <name type="scientific">Methylobacterium crusticola</name>
    <dbReference type="NCBI Taxonomy" id="1697972"/>
    <lineage>
        <taxon>Bacteria</taxon>
        <taxon>Pseudomonadati</taxon>
        <taxon>Pseudomonadota</taxon>
        <taxon>Alphaproteobacteria</taxon>
        <taxon>Hyphomicrobiales</taxon>
        <taxon>Methylobacteriaceae</taxon>
        <taxon>Methylobacterium</taxon>
    </lineage>
</organism>
<sequence length="97" mass="10427">MRADRQRLDKWLWFARFAKTRSLAARLVADGFVRVNGQRADAPATPLAVGDVVTVAALHVTAAVRVVGLGLRRGPAPEARTLYADLDAPRPGTPEAP</sequence>
<protein>
    <submittedName>
        <fullName evidence="3">Heat shock protein 15</fullName>
    </submittedName>
</protein>
<evidence type="ECO:0000256" key="1">
    <source>
        <dbReference type="PROSITE-ProRule" id="PRU00182"/>
    </source>
</evidence>
<dbReference type="SMART" id="SM00363">
    <property type="entry name" value="S4"/>
    <property type="match status" value="1"/>
</dbReference>